<dbReference type="Gene3D" id="3.30.110.190">
    <property type="match status" value="1"/>
</dbReference>
<dbReference type="EMBL" id="JACSNX010000020">
    <property type="protein sequence ID" value="MBM6851997.1"/>
    <property type="molecule type" value="Genomic_DNA"/>
</dbReference>
<sequence length="264" mass="29654">MSDNKSSILPDAIEPISNAIHQNLPETEKQADGALSAVVGFFNHVVLYPVKKANLTFRYKLEAFEDDLKAKISDIPDENLQPPPISVAGPALEALRYTYDEAELREMYENLLASSMDNRTVSKAHPAFVETIRQMNSLDARVISEISSYKQLRCITARFALKDSSQMYINGMPDYFVEELSHIADPFLVSSSLINLRRLGLINIIDGSIQSADYETLKSAPYIQSRKKIFEAFGKEIEIKISNHAVVANDYGKQFIEVCLGKER</sequence>
<comment type="caution">
    <text evidence="1">The sequence shown here is derived from an EMBL/GenBank/DDBJ whole genome shotgun (WGS) entry which is preliminary data.</text>
</comment>
<organism evidence="1 2">
    <name type="scientific">Oscillibacter valericigenes</name>
    <dbReference type="NCBI Taxonomy" id="351091"/>
    <lineage>
        <taxon>Bacteria</taxon>
        <taxon>Bacillati</taxon>
        <taxon>Bacillota</taxon>
        <taxon>Clostridia</taxon>
        <taxon>Eubacteriales</taxon>
        <taxon>Oscillospiraceae</taxon>
        <taxon>Oscillibacter</taxon>
    </lineage>
</organism>
<dbReference type="RefSeq" id="WP_204805116.1">
    <property type="nucleotide sequence ID" value="NZ_JACSNX010000020.1"/>
</dbReference>
<evidence type="ECO:0000313" key="1">
    <source>
        <dbReference type="EMBL" id="MBM6851997.1"/>
    </source>
</evidence>
<protein>
    <submittedName>
        <fullName evidence="1">DUF4393 domain-containing protein</fullName>
    </submittedName>
</protein>
<keyword evidence="2" id="KW-1185">Reference proteome</keyword>
<gene>
    <name evidence="1" type="ORF">H9X91_11170</name>
</gene>
<proteinExistence type="predicted"/>
<reference evidence="1 2" key="1">
    <citation type="journal article" date="2021" name="Sci. Rep.">
        <title>The distribution of antibiotic resistance genes in chicken gut microbiota commensals.</title>
        <authorList>
            <person name="Juricova H."/>
            <person name="Matiasovicova J."/>
            <person name="Kubasova T."/>
            <person name="Cejkova D."/>
            <person name="Rychlik I."/>
        </authorList>
    </citation>
    <scope>NUCLEOTIDE SEQUENCE [LARGE SCALE GENOMIC DNA]</scope>
    <source>
        <strain evidence="1 2">An411</strain>
    </source>
</reference>
<name>A0ABS2FYL2_9FIRM</name>
<dbReference type="Pfam" id="PF14337">
    <property type="entry name" value="Abi_alpha"/>
    <property type="match status" value="1"/>
</dbReference>
<accession>A0ABS2FYL2</accession>
<dbReference type="Proteomes" id="UP000719500">
    <property type="component" value="Unassembled WGS sequence"/>
</dbReference>
<dbReference type="InterPro" id="IPR025506">
    <property type="entry name" value="Abi_alpha"/>
</dbReference>
<evidence type="ECO:0000313" key="2">
    <source>
        <dbReference type="Proteomes" id="UP000719500"/>
    </source>
</evidence>